<gene>
    <name evidence="2" type="ORF">SPPYR_1416</name>
</gene>
<dbReference type="AlphaFoldDB" id="A0A1Y5PV42"/>
<dbReference type="Pfam" id="PF03992">
    <property type="entry name" value="ABM"/>
    <property type="match status" value="1"/>
</dbReference>
<dbReference type="KEGG" id="sphu:SPPYR_1416"/>
<sequence length="109" mass="11745">MIIVIGILDLRHCNLDAAGAVAAEHMASVAAQPGCAHCSIAVDCTDPHRLHLTERWDTPEAFLANGKSPRQKAFSDMIGELGITIVDLRAWAADEWIGLLQSAPKDSTR</sequence>
<proteinExistence type="predicted"/>
<reference evidence="2" key="1">
    <citation type="submission" date="2016-03" db="EMBL/GenBank/DDBJ databases">
        <authorList>
            <person name="Ploux O."/>
        </authorList>
    </citation>
    <scope>NUCLEOTIDE SEQUENCE</scope>
    <source>
        <strain evidence="2">UC10</strain>
    </source>
</reference>
<accession>A0A1Y5PV42</accession>
<dbReference type="Gene3D" id="3.30.70.100">
    <property type="match status" value="1"/>
</dbReference>
<evidence type="ECO:0000313" key="2">
    <source>
        <dbReference type="EMBL" id="SBV32536.1"/>
    </source>
</evidence>
<dbReference type="InterPro" id="IPR007138">
    <property type="entry name" value="ABM_dom"/>
</dbReference>
<evidence type="ECO:0000259" key="1">
    <source>
        <dbReference type="Pfam" id="PF03992"/>
    </source>
</evidence>
<organism evidence="2">
    <name type="scientific">uncultured Sphingopyxis sp</name>
    <dbReference type="NCBI Taxonomy" id="310581"/>
    <lineage>
        <taxon>Bacteria</taxon>
        <taxon>Pseudomonadati</taxon>
        <taxon>Pseudomonadota</taxon>
        <taxon>Alphaproteobacteria</taxon>
        <taxon>Sphingomonadales</taxon>
        <taxon>Sphingomonadaceae</taxon>
        <taxon>Sphingopyxis</taxon>
        <taxon>environmental samples</taxon>
    </lineage>
</organism>
<dbReference type="EMBL" id="LT598653">
    <property type="protein sequence ID" value="SBV32536.1"/>
    <property type="molecule type" value="Genomic_DNA"/>
</dbReference>
<dbReference type="RefSeq" id="WP_184100622.1">
    <property type="nucleotide sequence ID" value="NZ_LT598653.1"/>
</dbReference>
<feature type="domain" description="ABM" evidence="1">
    <location>
        <begin position="1"/>
        <end position="75"/>
    </location>
</feature>
<dbReference type="SUPFAM" id="SSF54909">
    <property type="entry name" value="Dimeric alpha+beta barrel"/>
    <property type="match status" value="1"/>
</dbReference>
<protein>
    <recommendedName>
        <fullName evidence="1">ABM domain-containing protein</fullName>
    </recommendedName>
</protein>
<name>A0A1Y5PV42_9SPHN</name>
<dbReference type="InterPro" id="IPR011008">
    <property type="entry name" value="Dimeric_a/b-barrel"/>
</dbReference>